<sequence length="53" mass="5467">MGLIHALMCGREAKAPGKVLRKCDLTLLGGGSMTLVGDQKSLSIAQRVVAITG</sequence>
<name>A0A6J7E7W9_9ZZZZ</name>
<gene>
    <name evidence="1" type="ORF">UFOPK3381_01110</name>
</gene>
<protein>
    <submittedName>
        <fullName evidence="1">Unannotated protein</fullName>
    </submittedName>
</protein>
<accession>A0A6J7E7W9</accession>
<evidence type="ECO:0000313" key="1">
    <source>
        <dbReference type="EMBL" id="CAB4876639.1"/>
    </source>
</evidence>
<reference evidence="1" key="1">
    <citation type="submission" date="2020-05" db="EMBL/GenBank/DDBJ databases">
        <authorList>
            <person name="Chiriac C."/>
            <person name="Salcher M."/>
            <person name="Ghai R."/>
            <person name="Kavagutti S V."/>
        </authorList>
    </citation>
    <scope>NUCLEOTIDE SEQUENCE</scope>
</reference>
<organism evidence="1">
    <name type="scientific">freshwater metagenome</name>
    <dbReference type="NCBI Taxonomy" id="449393"/>
    <lineage>
        <taxon>unclassified sequences</taxon>
        <taxon>metagenomes</taxon>
        <taxon>ecological metagenomes</taxon>
    </lineage>
</organism>
<proteinExistence type="predicted"/>
<dbReference type="AlphaFoldDB" id="A0A6J7E7W9"/>
<dbReference type="EMBL" id="CAFBLN010000059">
    <property type="protein sequence ID" value="CAB4876639.1"/>
    <property type="molecule type" value="Genomic_DNA"/>
</dbReference>